<proteinExistence type="predicted"/>
<dbReference type="Pfam" id="PF04883">
    <property type="entry name" value="HK97-gp10_like"/>
    <property type="match status" value="1"/>
</dbReference>
<protein>
    <submittedName>
        <fullName evidence="1">Phage protein, HK97 gp10 family</fullName>
    </submittedName>
</protein>
<dbReference type="RefSeq" id="WP_018713760.1">
    <property type="nucleotide sequence ID" value="NZ_CP053832.1"/>
</dbReference>
<dbReference type="EMBL" id="CP053832">
    <property type="protein sequence ID" value="QKF84562.1"/>
    <property type="molecule type" value="Genomic_DNA"/>
</dbReference>
<accession>A0AAE7EAF9</accession>
<name>A0AAE7EAF9_9BACT</name>
<gene>
    <name evidence="1" type="ORF">CURT_1084</name>
</gene>
<organism evidence="1 2">
    <name type="scientific">Campylobacter ureolyticus</name>
    <dbReference type="NCBI Taxonomy" id="827"/>
    <lineage>
        <taxon>Bacteria</taxon>
        <taxon>Pseudomonadati</taxon>
        <taxon>Campylobacterota</taxon>
        <taxon>Epsilonproteobacteria</taxon>
        <taxon>Campylobacterales</taxon>
        <taxon>Campylobacteraceae</taxon>
        <taxon>Campylobacter</taxon>
    </lineage>
</organism>
<evidence type="ECO:0000313" key="1">
    <source>
        <dbReference type="EMBL" id="QKF84562.1"/>
    </source>
</evidence>
<sequence length="150" mass="17636">MITYEMQGLKELTFKFEKLKKNIDKEVIKPVIKEVLKDARKKAKANVPMETGELKRHIITRMNRTRNNVSSGIILVKKFRNLTKRELERANPLSLKYNKKGKAIKEVYYAHFVEYGTKHAKPRPFLRNSIDKEKANARLQKAINRELNNL</sequence>
<dbReference type="InterPro" id="IPR010064">
    <property type="entry name" value="HK97-gp10_tail"/>
</dbReference>
<reference evidence="1 2" key="1">
    <citation type="submission" date="2020-05" db="EMBL/GenBank/DDBJ databases">
        <title>Complete genome sequencing of Campylobacter and Arcobacter type strains.</title>
        <authorList>
            <person name="Miller W.G."/>
            <person name="Yee E."/>
        </authorList>
    </citation>
    <scope>NUCLEOTIDE SEQUENCE [LARGE SCALE GENOMIC DNA]</scope>
    <source>
        <strain evidence="1 2">LMG 6451</strain>
    </source>
</reference>
<evidence type="ECO:0000313" key="2">
    <source>
        <dbReference type="Proteomes" id="UP000509722"/>
    </source>
</evidence>
<dbReference type="AlphaFoldDB" id="A0AAE7EAF9"/>
<dbReference type="NCBIfam" id="TIGR01725">
    <property type="entry name" value="phge_HK97_gp10"/>
    <property type="match status" value="1"/>
</dbReference>
<dbReference type="GeneID" id="77175989"/>
<dbReference type="Proteomes" id="UP000509722">
    <property type="component" value="Chromosome"/>
</dbReference>